<dbReference type="FunFam" id="3.40.50.2000:FF:000060">
    <property type="entry name" value="Glycosyltransferase"/>
    <property type="match status" value="1"/>
</dbReference>
<gene>
    <name evidence="4" type="ORF">HannXRQ_Chr07g0186231</name>
</gene>
<dbReference type="PANTHER" id="PTHR48047">
    <property type="entry name" value="GLYCOSYLTRANSFERASE"/>
    <property type="match status" value="1"/>
</dbReference>
<evidence type="ECO:0000256" key="3">
    <source>
        <dbReference type="ARBA" id="ARBA00022679"/>
    </source>
</evidence>
<proteinExistence type="inferred from homology"/>
<dbReference type="PANTHER" id="PTHR48047:SF116">
    <property type="entry name" value="UDP-GLUCOSYL TRANSFERASE 73C7-RELATED"/>
    <property type="match status" value="1"/>
</dbReference>
<dbReference type="InterPro" id="IPR002213">
    <property type="entry name" value="UDP_glucos_trans"/>
</dbReference>
<dbReference type="FunFam" id="3.40.50.2000:FF:000071">
    <property type="entry name" value="Glycosyltransferase"/>
    <property type="match status" value="1"/>
</dbReference>
<evidence type="ECO:0000313" key="4">
    <source>
        <dbReference type="EMBL" id="OTG19826.1"/>
    </source>
</evidence>
<organism evidence="4 5">
    <name type="scientific">Helianthus annuus</name>
    <name type="common">Common sunflower</name>
    <dbReference type="NCBI Taxonomy" id="4232"/>
    <lineage>
        <taxon>Eukaryota</taxon>
        <taxon>Viridiplantae</taxon>
        <taxon>Streptophyta</taxon>
        <taxon>Embryophyta</taxon>
        <taxon>Tracheophyta</taxon>
        <taxon>Spermatophyta</taxon>
        <taxon>Magnoliopsida</taxon>
        <taxon>eudicotyledons</taxon>
        <taxon>Gunneridae</taxon>
        <taxon>Pentapetalae</taxon>
        <taxon>asterids</taxon>
        <taxon>campanulids</taxon>
        <taxon>Asterales</taxon>
        <taxon>Asteraceae</taxon>
        <taxon>Asteroideae</taxon>
        <taxon>Heliantheae alliance</taxon>
        <taxon>Heliantheae</taxon>
        <taxon>Helianthus</taxon>
    </lineage>
</organism>
<dbReference type="EMBL" id="CM007896">
    <property type="protein sequence ID" value="OTG19826.1"/>
    <property type="molecule type" value="Genomic_DNA"/>
</dbReference>
<dbReference type="AlphaFoldDB" id="A0A251UAC9"/>
<evidence type="ECO:0000313" key="5">
    <source>
        <dbReference type="Proteomes" id="UP000215914"/>
    </source>
</evidence>
<protein>
    <submittedName>
        <fullName evidence="4">Putative UDP-glucuronosyl/UDP-glucosyltransferase</fullName>
    </submittedName>
</protein>
<dbReference type="Proteomes" id="UP000215914">
    <property type="component" value="Chromosome 7"/>
</dbReference>
<comment type="similarity">
    <text evidence="1">Belongs to the UDP-glycosyltransferase family.</text>
</comment>
<dbReference type="Pfam" id="PF00201">
    <property type="entry name" value="UDPGT"/>
    <property type="match status" value="2"/>
</dbReference>
<dbReference type="FunFam" id="3.40.50.2000:FF:000047">
    <property type="entry name" value="Glycosyltransferase"/>
    <property type="match status" value="1"/>
</dbReference>
<keyword evidence="5" id="KW-1185">Reference proteome</keyword>
<sequence length="798" mass="89989">MGSEESSEHNQLHFLVVPIGSPGHYIPIIDIAKLLAQHGVRVTIISTPVNTRRYGSVLDQAIQSGLPIRFIEFPFPYAEFGLPEGCESVDDLPNYALIPALTNAYNSLQQEVEHYIEKLDRMPDCIVADSFILWPGDTAKKFQIPRVIFDSMNCFTQMCNHVLYQSKVYENAGEDSFVVPGLPDRFELKRSQLPSTLNPNLKYTNDYYEKLRVSESEAYGVVVNSFEELEQAYVDEFKKLRGGKVWCIGPLSLCHNDESEKVQRGNKSSISKHECLEWLDSQETGSVIYVCLGSISRVEPEQLIELALGLESSNKPFIWVIRAGPNTKKVEQWIDEQGYAERTKDRALLIHGWAPQLLVLSHPAIGGFLTHSGWNSAFEGVAVGVPLITLPLFQEQFYNEKQIVQVLRTGVSVRDQHKSGMAIKSDDVKKVIEMVIEGGEDIRKRAKELGDTTKKFQIPRVIFDGMSCFTQMCNHVLYQSKVYENVGEDSFVVPGLPDRFELKRSQLPSALNPNLKYANDFFEKLRVSESEAYGVVVNSFEELEQAYVDEFKKVRGGKVWCIGPLSLCHNDESEKVQRGNKSSISKHECLEWLDSQESGSVIYVCLGSISRVEPEQLIELALGLESSNKPFIWVIRAGPNTKKVEQWIDEQGYAERTKDRALLIHGWAPQLLVLSHHAIGGFLTHSGWNSTFEGVSVGVPLITLPLFQEQFYNEKQIVQVLRIGVSVRDQKVGEHKSGMAIKSEDVKKAIEMVIEGGEDIRKRAKELGKMARNAVEEGGSSYRNMTRLIEDIKNYART</sequence>
<evidence type="ECO:0000256" key="1">
    <source>
        <dbReference type="ARBA" id="ARBA00009995"/>
    </source>
</evidence>
<dbReference type="GO" id="GO:0035251">
    <property type="term" value="F:UDP-glucosyltransferase activity"/>
    <property type="evidence" value="ECO:0000318"/>
    <property type="project" value="GO_Central"/>
</dbReference>
<reference evidence="5" key="1">
    <citation type="journal article" date="2017" name="Nature">
        <title>The sunflower genome provides insights into oil metabolism, flowering and Asterid evolution.</title>
        <authorList>
            <person name="Badouin H."/>
            <person name="Gouzy J."/>
            <person name="Grassa C.J."/>
            <person name="Murat F."/>
            <person name="Staton S.E."/>
            <person name="Cottret L."/>
            <person name="Lelandais-Briere C."/>
            <person name="Owens G.L."/>
            <person name="Carrere S."/>
            <person name="Mayjonade B."/>
            <person name="Legrand L."/>
            <person name="Gill N."/>
            <person name="Kane N.C."/>
            <person name="Bowers J.E."/>
            <person name="Hubner S."/>
            <person name="Bellec A."/>
            <person name="Berard A."/>
            <person name="Berges H."/>
            <person name="Blanchet N."/>
            <person name="Boniface M.C."/>
            <person name="Brunel D."/>
            <person name="Catrice O."/>
            <person name="Chaidir N."/>
            <person name="Claudel C."/>
            <person name="Donnadieu C."/>
            <person name="Faraut T."/>
            <person name="Fievet G."/>
            <person name="Helmstetter N."/>
            <person name="King M."/>
            <person name="Knapp S.J."/>
            <person name="Lai Z."/>
            <person name="Le Paslier M.C."/>
            <person name="Lippi Y."/>
            <person name="Lorenzon L."/>
            <person name="Mandel J.R."/>
            <person name="Marage G."/>
            <person name="Marchand G."/>
            <person name="Marquand E."/>
            <person name="Bret-Mestries E."/>
            <person name="Morien E."/>
            <person name="Nambeesan S."/>
            <person name="Nguyen T."/>
            <person name="Pegot-Espagnet P."/>
            <person name="Pouilly N."/>
            <person name="Raftis F."/>
            <person name="Sallet E."/>
            <person name="Schiex T."/>
            <person name="Thomas J."/>
            <person name="Vandecasteele C."/>
            <person name="Vares D."/>
            <person name="Vear F."/>
            <person name="Vautrin S."/>
            <person name="Crespi M."/>
            <person name="Mangin B."/>
            <person name="Burke J.M."/>
            <person name="Salse J."/>
            <person name="Munos S."/>
            <person name="Vincourt P."/>
            <person name="Rieseberg L.H."/>
            <person name="Langlade N.B."/>
        </authorList>
    </citation>
    <scope>NUCLEOTIDE SEQUENCE [LARGE SCALE GENOMIC DNA]</scope>
    <source>
        <strain evidence="5">cv. SF193</strain>
    </source>
</reference>
<keyword evidence="3 4" id="KW-0808">Transferase</keyword>
<dbReference type="PROSITE" id="PS00375">
    <property type="entry name" value="UDPGT"/>
    <property type="match status" value="2"/>
</dbReference>
<dbReference type="SUPFAM" id="SSF53756">
    <property type="entry name" value="UDP-Glycosyltransferase/glycogen phosphorylase"/>
    <property type="match status" value="2"/>
</dbReference>
<dbReference type="CDD" id="cd03784">
    <property type="entry name" value="GT1_Gtf-like"/>
    <property type="match status" value="2"/>
</dbReference>
<dbReference type="InterPro" id="IPR035595">
    <property type="entry name" value="UDP_glycos_trans_CS"/>
</dbReference>
<keyword evidence="2" id="KW-0328">Glycosyltransferase</keyword>
<accession>A0A251UAC9</accession>
<dbReference type="InParanoid" id="A0A251UAC9"/>
<dbReference type="GO" id="GO:0016138">
    <property type="term" value="P:glycoside biosynthetic process"/>
    <property type="evidence" value="ECO:0007669"/>
    <property type="project" value="UniProtKB-ARBA"/>
</dbReference>
<evidence type="ECO:0000256" key="2">
    <source>
        <dbReference type="ARBA" id="ARBA00022676"/>
    </source>
</evidence>
<dbReference type="OMA" id="CHNDESE"/>
<dbReference type="Gene3D" id="3.40.50.2000">
    <property type="entry name" value="Glycogen Phosphorylase B"/>
    <property type="match status" value="4"/>
</dbReference>
<name>A0A251UAC9_HELAN</name>